<feature type="region of interest" description="Disordered" evidence="6">
    <location>
        <begin position="2458"/>
        <end position="2477"/>
    </location>
</feature>
<dbReference type="GO" id="GO:0000981">
    <property type="term" value="F:DNA-binding transcription factor activity, RNA polymerase II-specific"/>
    <property type="evidence" value="ECO:0007669"/>
    <property type="project" value="TreeGrafter"/>
</dbReference>
<sequence>MEQDPALNVRSLGSKAGKLEGAEEVPQSSQVFAQVKGKSASPQASFEQQSVPRINSGYSCAPKKAFLGRQQSIGSVQSKSPGIGTASPSTDPKVIVQEYSDTDDPGFTSISESDSNSKMASSAQLETAASVKELKVLPDSKNKLLTEQITSKEAVAASSAYQSENNGKTLPQANKDPKSDDISNYAEKKFKIRHLIDCFLDSQNIRQQLQQAKEEYLEQGGASAYYLLKDDDNSESYSDDICEDDENSQAGSVSLPLKDTPDASQNVNVSSDQMCHSDSITNSSPRTLGVADGGSANYSPKGQDAVDVGPALPAVPLTETVSTIQSKIDELVENAIHSSYREEQDDYEHNQTSVAGNGSVISKMDFLTKPDNASSSESVNKQPQKEINLENNRTLISSPNAQGNIIARAIATEKSNSSTTEYHDTPMPNSNPLLALADIANRQSRAGTSPSASQPLEAENQSKRDTNTNHLNYKPPDYMAHQPAPMPPPAMHPEQRVRAPIYRPPVEMRVQDYRGNVSPKQSHQQLHQSEQPQSQQPPPPVQPPGMIMGGPRIPYHPHAGYPQMPMGMMMPVGQRQRIMQPRVAMPPPASRMSAGIHPSSQSGRMPSGGQTMRMPTGAGQPMKTPPGGGQAMRMPLGGQPIRLPPGGGGSYPMRMPPPPPLIPLGNSQTAKASLGSGSISDRFPSPEPVRKSPDSLSPHSFGSFRMSPRIQNPLLTRMQATGQNYQTMKLRTVPMETSQNEPLNLKSSLGEGPLDLSVKKRKAPDENDSPSKGSEVPLDLSSKKARTEGDPTSPVIIPKSEPRSPSPCHTPSSLRGLPSMRTPPGHSPSPGASWPMVPGMSQGPRMVSPGIMSRPSSHNTPSPGHAPIGIRAPSPMGTPGVNPRLPHQPPPALLYQPSGATARQNPTPPAQGRENPSPQSAASGNNGNNPRMCVPAQMLIGNHSPKDILYMLCRMCGSTYGSVYGFRRHFRNQHGFEPSPDHVFIQSISQTKEYIHRQAAGEGLLSLSQAGPPQNQMPVPMTPPPLPPGEQIPQPVQAAQIPPRLPELQRLHSSTSPGSGSDSDKSAPPGDNVVLNCQDCGEDFPPQEWQHFKRHIRSHFGERKHKCTYCDYSTDYMHHLQDHINKHTNNRPHVCKICNIAYANAGTLSRHVRTAHAGEDGSRLHYCHLCGKSYRFFKDYKEHIEHHKQGLIPLQLKSSLPGSSSVSTPSPESGEGVPQHPHHGGPSSPDSDMASLNASDIQEKFKNDVLVILSEDEKSDSQSVDNHVNNNETDDVSQSSESSPKHVKTGDVIRKMVEMEVTKSVDNGQVENSGLPSVKHETNTDSVSTASRVNFARDADTKISRKLRATELIGQIITRELRKAEPESSSTSVLTSCDGQLKNEKVIQSVGESTFCRQEATEASDLVHNSSCLESTSLKVDPSPEDKVQIQEADNSNGNEVNTDKNRKHSNLDKLSKMIDTLEDKDNSPERKNNDSSVESPVKKDTRSQSKDKNKSDHFLASSPEFNQKTSASCSDIEGIGSAVDVNQHVVGSGRAENLGSVLSRPGDQELGDYRDSREFEVRKNECIAGLDKTQGLGSCSVNVDLEARDSVFVNTLSEKAAQCVSQKTTGFLTKDVNPKTPDYVEIKTSESRANAYHEHASLNKPVCQEGSRDTEILSETKNLSKSMPKGHSIEKQCDLPNKDFIESTLSSEIDPIEPPSSQQNVQNEYHTGSNKRIESDSKLQEESYFEMSWDIFPASDDKQQQKAQESDNLENYISSDSCNTSSLLADNSVESNLLTPEVHDEHQQVPSLAVSEVPQNNPPTLQENVASQKFNEQHQDVNDSDISTHIKKTEQKSNTVNRSCLMKNINDNQLNSFPTENDSPFMFNIESSSQDSHLQGPSSGEVEKCKAMDTKSSRRLRAAELIGQIITREFRKTETESNSTDVPTPCDGQLKREKVTVVDGSEKSVNLSDIQRQGSPVTNDSDFLIIKDVSEKMPAKPNGKEYCTESDYALETAKGITNLTGLKGYSESVKTEKIHDKGENMPDSDIILTESHISCENYENANISETPANRPVSQNPNKEKFTKNTEAEAALTEVEQVPTEVESNEDVAMDTEDRVHAGESHVVYTDRKCVQEIGECASDSCGLADAISKFSSLNRPALQAYSKLPSDKETQIHEEEKVDEKMADKTVKTETGGPRSASDVKTFLESETECDNSTNNDNLTLDSKGSTADVYCDENEVDPDIYIPKTANNDDVEICDKASISAIGSAMNSPPTAGQTSTAANITAHEVKEAMLDKNPKSPVNEPSIMDVNDAGLKEVPSIAVSSLAVANATQVQEAETTPDSCIVKGSEEGAFDGMPVANVTEHVKNTVIDSKLQIEKDSEHNYSLEPTACSTEIHGHLGVSRNVEQKVTNEQKSILSEESHELQEYHDTKYMMSNGCTNPSEMVYEDEKCDQQLIFSESQCTVAKKSKPLENASLQGGKRYPEENSETANHSNATKDFECKDLGQESVYHAFESETQDMSTTIGQPRSSVGIQSGYENASAIYCTEINEPESKTKLTEDADRPLDTETSAKLSTTVDVSDIGSVHSNLTPTSYDETHKFEESTELNMGEESEHFIALGSSAASSGGVEPSDFVNNYLKFQECLDTGIQNCETHAVKQLSQDTAVQSVESSSHSDVLQTCSDLTSTCQGDNITEQKREFQPCLSLKAKVDFKKETFS</sequence>
<feature type="compositionally biased region" description="Basic and acidic residues" evidence="6">
    <location>
        <begin position="1442"/>
        <end position="1474"/>
    </location>
</feature>
<evidence type="ECO:0000313" key="9">
    <source>
        <dbReference type="RefSeq" id="XP_013380155.1"/>
    </source>
</evidence>
<dbReference type="Proteomes" id="UP000085678">
    <property type="component" value="Unplaced"/>
</dbReference>
<evidence type="ECO:0000256" key="2">
    <source>
        <dbReference type="ARBA" id="ARBA00022737"/>
    </source>
</evidence>
<feature type="compositionally biased region" description="Polar residues" evidence="6">
    <location>
        <begin position="1703"/>
        <end position="1715"/>
    </location>
</feature>
<feature type="region of interest" description="Disordered" evidence="6">
    <location>
        <begin position="443"/>
        <end position="493"/>
    </location>
</feature>
<dbReference type="PANTHER" id="PTHR24409:SF295">
    <property type="entry name" value="AZ2-RELATED"/>
    <property type="match status" value="1"/>
</dbReference>
<feature type="compositionally biased region" description="Low complexity" evidence="6">
    <location>
        <begin position="521"/>
        <end position="534"/>
    </location>
</feature>
<feature type="region of interest" description="Disordered" evidence="6">
    <location>
        <begin position="585"/>
        <end position="612"/>
    </location>
</feature>
<dbReference type="SMART" id="SM00355">
    <property type="entry name" value="ZnF_C2H2"/>
    <property type="match status" value="5"/>
</dbReference>
<feature type="region of interest" description="Disordered" evidence="6">
    <location>
        <begin position="1049"/>
        <end position="1072"/>
    </location>
</feature>
<protein>
    <submittedName>
        <fullName evidence="9 10">Uncharacterized protein LOC106151449</fullName>
    </submittedName>
</protein>
<feature type="compositionally biased region" description="Polar residues" evidence="6">
    <location>
        <begin position="159"/>
        <end position="172"/>
    </location>
</feature>
<evidence type="ECO:0000256" key="1">
    <source>
        <dbReference type="ARBA" id="ARBA00022723"/>
    </source>
</evidence>
<feature type="compositionally biased region" description="Low complexity" evidence="6">
    <location>
        <begin position="1198"/>
        <end position="1216"/>
    </location>
</feature>
<dbReference type="GeneID" id="106151449"/>
<feature type="region of interest" description="Disordered" evidence="6">
    <location>
        <begin position="1693"/>
        <end position="1724"/>
    </location>
</feature>
<feature type="region of interest" description="Disordered" evidence="6">
    <location>
        <begin position="665"/>
        <end position="706"/>
    </location>
</feature>
<feature type="compositionally biased region" description="Polar residues" evidence="6">
    <location>
        <begin position="666"/>
        <end position="679"/>
    </location>
</feature>
<feature type="domain" description="C2H2-type" evidence="7">
    <location>
        <begin position="1105"/>
        <end position="1132"/>
    </location>
</feature>
<feature type="region of interest" description="Disordered" evidence="6">
    <location>
        <begin position="1"/>
        <end position="56"/>
    </location>
</feature>
<feature type="region of interest" description="Disordered" evidence="6">
    <location>
        <begin position="2153"/>
        <end position="2186"/>
    </location>
</feature>
<feature type="compositionally biased region" description="Basic and acidic residues" evidence="6">
    <location>
        <begin position="1481"/>
        <end position="1498"/>
    </location>
</feature>
<keyword evidence="1" id="KW-0479">Metal-binding</keyword>
<evidence type="ECO:0000313" key="10">
    <source>
        <dbReference type="RefSeq" id="XP_013380156.1"/>
    </source>
</evidence>
<feature type="domain" description="C2H2-type" evidence="7">
    <location>
        <begin position="1133"/>
        <end position="1161"/>
    </location>
</feature>
<dbReference type="PROSITE" id="PS00028">
    <property type="entry name" value="ZINC_FINGER_C2H2_1"/>
    <property type="match status" value="3"/>
</dbReference>
<feature type="region of interest" description="Disordered" evidence="6">
    <location>
        <begin position="71"/>
        <end position="124"/>
    </location>
</feature>
<organism evidence="8 10">
    <name type="scientific">Lingula anatina</name>
    <name type="common">Brachiopod</name>
    <name type="synonym">Lingula unguis</name>
    <dbReference type="NCBI Taxonomy" id="7574"/>
    <lineage>
        <taxon>Eukaryota</taxon>
        <taxon>Metazoa</taxon>
        <taxon>Spiralia</taxon>
        <taxon>Lophotrochozoa</taxon>
        <taxon>Brachiopoda</taxon>
        <taxon>Linguliformea</taxon>
        <taxon>Lingulata</taxon>
        <taxon>Lingulida</taxon>
        <taxon>Linguloidea</taxon>
        <taxon>Lingulidae</taxon>
        <taxon>Lingula</taxon>
    </lineage>
</organism>
<dbReference type="RefSeq" id="XP_013380156.1">
    <property type="nucleotide sequence ID" value="XM_013524702.1"/>
</dbReference>
<dbReference type="KEGG" id="lak:106151449"/>
<evidence type="ECO:0000256" key="3">
    <source>
        <dbReference type="ARBA" id="ARBA00022771"/>
    </source>
</evidence>
<dbReference type="InterPro" id="IPR013087">
    <property type="entry name" value="Znf_C2H2_type"/>
</dbReference>
<keyword evidence="4" id="KW-0862">Zinc</keyword>
<feature type="compositionally biased region" description="Polar residues" evidence="6">
    <location>
        <begin position="71"/>
        <end position="90"/>
    </location>
</feature>
<feature type="compositionally biased region" description="Polar residues" evidence="6">
    <location>
        <begin position="443"/>
        <end position="454"/>
    </location>
</feature>
<feature type="compositionally biased region" description="Polar residues" evidence="6">
    <location>
        <begin position="914"/>
        <end position="929"/>
    </location>
</feature>
<name>A0A1S3H3W3_LINAN</name>
<accession>A0A1S3H3W3</accession>
<feature type="compositionally biased region" description="Low complexity" evidence="6">
    <location>
        <begin position="1053"/>
        <end position="1071"/>
    </location>
</feature>
<feature type="compositionally biased region" description="Polar residues" evidence="6">
    <location>
        <begin position="736"/>
        <end position="747"/>
    </location>
</feature>
<evidence type="ECO:0000256" key="5">
    <source>
        <dbReference type="PROSITE-ProRule" id="PRU00042"/>
    </source>
</evidence>
<proteinExistence type="predicted"/>
<feature type="compositionally biased region" description="Basic and acidic residues" evidence="6">
    <location>
        <begin position="2153"/>
        <end position="2173"/>
    </location>
</feature>
<keyword evidence="8" id="KW-1185">Reference proteome</keyword>
<evidence type="ECO:0000256" key="4">
    <source>
        <dbReference type="ARBA" id="ARBA00022833"/>
    </source>
</evidence>
<keyword evidence="2" id="KW-0677">Repeat</keyword>
<feature type="region of interest" description="Disordered" evidence="6">
    <location>
        <begin position="157"/>
        <end position="182"/>
    </location>
</feature>
<dbReference type="OrthoDB" id="6102286at2759"/>
<feature type="region of interest" description="Disordered" evidence="6">
    <location>
        <begin position="1416"/>
        <end position="1511"/>
    </location>
</feature>
<feature type="region of interest" description="Disordered" evidence="6">
    <location>
        <begin position="235"/>
        <end position="262"/>
    </location>
</feature>
<evidence type="ECO:0000256" key="6">
    <source>
        <dbReference type="SAM" id="MobiDB-lite"/>
    </source>
</evidence>
<feature type="region of interest" description="Disordered" evidence="6">
    <location>
        <begin position="736"/>
        <end position="929"/>
    </location>
</feature>
<feature type="compositionally biased region" description="Polar residues" evidence="6">
    <location>
        <begin position="40"/>
        <end position="56"/>
    </location>
</feature>
<dbReference type="GO" id="GO:0005634">
    <property type="term" value="C:nucleus"/>
    <property type="evidence" value="ECO:0007669"/>
    <property type="project" value="TreeGrafter"/>
</dbReference>
<dbReference type="InterPro" id="IPR036236">
    <property type="entry name" value="Znf_C2H2_sf"/>
</dbReference>
<feature type="compositionally biased region" description="Polar residues" evidence="6">
    <location>
        <begin position="1261"/>
        <end position="1282"/>
    </location>
</feature>
<evidence type="ECO:0000313" key="8">
    <source>
        <dbReference type="Proteomes" id="UP000085678"/>
    </source>
</evidence>
<feature type="compositionally biased region" description="Acidic residues" evidence="6">
    <location>
        <begin position="235"/>
        <end position="247"/>
    </location>
</feature>
<feature type="region of interest" description="Disordered" evidence="6">
    <location>
        <begin position="1197"/>
        <end position="1235"/>
    </location>
</feature>
<feature type="compositionally biased region" description="Pro residues" evidence="6">
    <location>
        <begin position="1020"/>
        <end position="1030"/>
    </location>
</feature>
<feature type="region of interest" description="Disordered" evidence="6">
    <location>
        <begin position="516"/>
        <end position="551"/>
    </location>
</feature>
<feature type="compositionally biased region" description="Polar residues" evidence="6">
    <location>
        <begin position="598"/>
        <end position="610"/>
    </location>
</feature>
<dbReference type="PROSITE" id="PS50157">
    <property type="entry name" value="ZINC_FINGER_C2H2_2"/>
    <property type="match status" value="2"/>
</dbReference>
<evidence type="ECO:0000259" key="7">
    <source>
        <dbReference type="PROSITE" id="PS50157"/>
    </source>
</evidence>
<feature type="region of interest" description="Disordered" evidence="6">
    <location>
        <begin position="1256"/>
        <end position="1289"/>
    </location>
</feature>
<dbReference type="GO" id="GO:0000977">
    <property type="term" value="F:RNA polymerase II transcription regulatory region sequence-specific DNA binding"/>
    <property type="evidence" value="ECO:0007669"/>
    <property type="project" value="TreeGrafter"/>
</dbReference>
<feature type="region of interest" description="Disordered" evidence="6">
    <location>
        <begin position="1006"/>
        <end position="1034"/>
    </location>
</feature>
<feature type="compositionally biased region" description="Polar residues" evidence="6">
    <location>
        <begin position="1432"/>
        <end position="1441"/>
    </location>
</feature>
<feature type="compositionally biased region" description="Polar residues" evidence="6">
    <location>
        <begin position="108"/>
        <end position="124"/>
    </location>
</feature>
<dbReference type="SUPFAM" id="SSF57667">
    <property type="entry name" value="beta-beta-alpha zinc fingers"/>
    <property type="match status" value="2"/>
</dbReference>
<gene>
    <name evidence="9 10" type="primary">LOC106151449</name>
</gene>
<dbReference type="PANTHER" id="PTHR24409">
    <property type="entry name" value="ZINC FINGER PROTEIN 142"/>
    <property type="match status" value="1"/>
</dbReference>
<dbReference type="RefSeq" id="XP_013380155.1">
    <property type="nucleotide sequence ID" value="XM_013524701.1"/>
</dbReference>
<reference evidence="9 10" key="1">
    <citation type="journal article" date="2015" name="Nat. Commun.">
        <title>The Lingula genome provides insights into brachiopod evolution and the origin of phosphate biomineralization.</title>
        <authorList>
            <person name="Luo Y.J."/>
            <person name="Takeuchi T."/>
            <person name="Koyanagi R."/>
            <person name="Yamada L."/>
            <person name="Kanda M."/>
            <person name="Khalturina M."/>
            <person name="Fujie M."/>
            <person name="Yamasaki S.I."/>
            <person name="Endo K."/>
            <person name="Satoh N."/>
        </authorList>
    </citation>
    <scope>NUCLEOTIDE SEQUENCE</scope>
</reference>
<reference evidence="9 10" key="2">
    <citation type="submission" date="2025-04" db="UniProtKB">
        <authorList>
            <consortium name="RefSeq"/>
        </authorList>
    </citation>
    <scope>IDENTIFICATION</scope>
</reference>
<keyword evidence="3 5" id="KW-0863">Zinc-finger</keyword>
<dbReference type="GO" id="GO:0008270">
    <property type="term" value="F:zinc ion binding"/>
    <property type="evidence" value="ECO:0007669"/>
    <property type="project" value="UniProtKB-KW"/>
</dbReference>
<dbReference type="Gene3D" id="3.30.160.60">
    <property type="entry name" value="Classic Zinc Finger"/>
    <property type="match status" value="2"/>
</dbReference>